<dbReference type="GO" id="GO:0005634">
    <property type="term" value="C:nucleus"/>
    <property type="evidence" value="ECO:0007669"/>
    <property type="project" value="UniProtKB-SubCell"/>
</dbReference>
<dbReference type="PANTHER" id="PTHR45614">
    <property type="entry name" value="MYB PROTEIN-RELATED"/>
    <property type="match status" value="1"/>
</dbReference>
<feature type="compositionally biased region" description="Basic and acidic residues" evidence="7">
    <location>
        <begin position="932"/>
        <end position="945"/>
    </location>
</feature>
<dbReference type="FunFam" id="1.10.10.60:FF:000324">
    <property type="entry name" value="Transcription factor MYB3R-2"/>
    <property type="match status" value="1"/>
</dbReference>
<dbReference type="PROSITE" id="PS51294">
    <property type="entry name" value="HTH_MYB"/>
    <property type="match status" value="3"/>
</dbReference>
<feature type="compositionally biased region" description="Polar residues" evidence="7">
    <location>
        <begin position="532"/>
        <end position="544"/>
    </location>
</feature>
<feature type="domain" description="Myb-like" evidence="8">
    <location>
        <begin position="154"/>
        <end position="204"/>
    </location>
</feature>
<proteinExistence type="predicted"/>
<dbReference type="AlphaFoldDB" id="A0A6G1DXK6"/>
<feature type="region of interest" description="Disordered" evidence="7">
    <location>
        <begin position="969"/>
        <end position="1001"/>
    </location>
</feature>
<reference evidence="10 11" key="1">
    <citation type="submission" date="2019-11" db="EMBL/GenBank/DDBJ databases">
        <title>Whole genome sequence of Oryza granulata.</title>
        <authorList>
            <person name="Li W."/>
        </authorList>
    </citation>
    <scope>NUCLEOTIDE SEQUENCE [LARGE SCALE GENOMIC DNA]</scope>
    <source>
        <strain evidence="11">cv. Menghai</strain>
        <tissue evidence="10">Leaf</tissue>
    </source>
</reference>
<keyword evidence="4" id="KW-0238">DNA-binding</keyword>
<comment type="subcellular location">
    <subcellularLocation>
        <location evidence="1">Nucleus</location>
    </subcellularLocation>
</comment>
<dbReference type="GO" id="GO:0000981">
    <property type="term" value="F:DNA-binding transcription factor activity, RNA polymerase II-specific"/>
    <property type="evidence" value="ECO:0007669"/>
    <property type="project" value="TreeGrafter"/>
</dbReference>
<evidence type="ECO:0000313" key="11">
    <source>
        <dbReference type="Proteomes" id="UP000479710"/>
    </source>
</evidence>
<organism evidence="10 11">
    <name type="scientific">Oryza meyeriana var. granulata</name>
    <dbReference type="NCBI Taxonomy" id="110450"/>
    <lineage>
        <taxon>Eukaryota</taxon>
        <taxon>Viridiplantae</taxon>
        <taxon>Streptophyta</taxon>
        <taxon>Embryophyta</taxon>
        <taxon>Tracheophyta</taxon>
        <taxon>Spermatophyta</taxon>
        <taxon>Magnoliopsida</taxon>
        <taxon>Liliopsida</taxon>
        <taxon>Poales</taxon>
        <taxon>Poaceae</taxon>
        <taxon>BOP clade</taxon>
        <taxon>Oryzoideae</taxon>
        <taxon>Oryzeae</taxon>
        <taxon>Oryzinae</taxon>
        <taxon>Oryza</taxon>
        <taxon>Oryza meyeriana</taxon>
    </lineage>
</organism>
<keyword evidence="2" id="KW-0677">Repeat</keyword>
<dbReference type="Proteomes" id="UP000479710">
    <property type="component" value="Unassembled WGS sequence"/>
</dbReference>
<evidence type="ECO:0000259" key="9">
    <source>
        <dbReference type="PROSITE" id="PS51294"/>
    </source>
</evidence>
<keyword evidence="3" id="KW-0805">Transcription regulation</keyword>
<dbReference type="Gene3D" id="1.10.10.60">
    <property type="entry name" value="Homeodomain-like"/>
    <property type="match status" value="3"/>
</dbReference>
<protein>
    <submittedName>
        <fullName evidence="10">Uncharacterized protein</fullName>
    </submittedName>
</protein>
<feature type="compositionally biased region" description="Polar residues" evidence="7">
    <location>
        <begin position="1"/>
        <end position="10"/>
    </location>
</feature>
<keyword evidence="11" id="KW-1185">Reference proteome</keyword>
<dbReference type="FunFam" id="1.10.10.60:FF:000016">
    <property type="entry name" value="Transcriptional activator Myb isoform A"/>
    <property type="match status" value="1"/>
</dbReference>
<feature type="compositionally biased region" description="Basic and acidic residues" evidence="7">
    <location>
        <begin position="760"/>
        <end position="774"/>
    </location>
</feature>
<dbReference type="PANTHER" id="PTHR45614:SF266">
    <property type="entry name" value="TRANSCRIPTION FACTOR MYB3R-4"/>
    <property type="match status" value="1"/>
</dbReference>
<dbReference type="OrthoDB" id="2143914at2759"/>
<evidence type="ECO:0000256" key="6">
    <source>
        <dbReference type="ARBA" id="ARBA00023242"/>
    </source>
</evidence>
<dbReference type="InterPro" id="IPR050560">
    <property type="entry name" value="MYB_TF"/>
</dbReference>
<dbReference type="CDD" id="cd00167">
    <property type="entry name" value="SANT"/>
    <property type="match status" value="3"/>
</dbReference>
<keyword evidence="5" id="KW-0804">Transcription</keyword>
<keyword evidence="6" id="KW-0539">Nucleus</keyword>
<evidence type="ECO:0000256" key="5">
    <source>
        <dbReference type="ARBA" id="ARBA00023163"/>
    </source>
</evidence>
<feature type="domain" description="Myb-like" evidence="8">
    <location>
        <begin position="50"/>
        <end position="101"/>
    </location>
</feature>
<feature type="domain" description="HTH myb-type" evidence="9">
    <location>
        <begin position="102"/>
        <end position="157"/>
    </location>
</feature>
<dbReference type="InterPro" id="IPR017930">
    <property type="entry name" value="Myb_dom"/>
</dbReference>
<evidence type="ECO:0000256" key="4">
    <source>
        <dbReference type="ARBA" id="ARBA00023125"/>
    </source>
</evidence>
<feature type="region of interest" description="Disordered" evidence="7">
    <location>
        <begin position="754"/>
        <end position="783"/>
    </location>
</feature>
<feature type="domain" description="HTH myb-type" evidence="9">
    <location>
        <begin position="158"/>
        <end position="208"/>
    </location>
</feature>
<feature type="region of interest" description="Disordered" evidence="7">
    <location>
        <begin position="520"/>
        <end position="544"/>
    </location>
</feature>
<name>A0A6G1DXK6_9ORYZ</name>
<feature type="domain" description="HTH myb-type" evidence="9">
    <location>
        <begin position="50"/>
        <end position="101"/>
    </location>
</feature>
<evidence type="ECO:0000256" key="3">
    <source>
        <dbReference type="ARBA" id="ARBA00023015"/>
    </source>
</evidence>
<dbReference type="SUPFAM" id="SSF46689">
    <property type="entry name" value="Homeodomain-like"/>
    <property type="match status" value="2"/>
</dbReference>
<sequence>MSSLVMTSDNGKAPEQGGEASGPPSAPQEGEISNEPQRRRPLNGRTTGPKRRSTKGNWTPEEDAILSRAVQTYNGKNWKKIAECFPDRTDVQCLHRWQKVLNPELVKGPWSKEEDDIIAQMVNKLGPKKWSTIAQALPGRIGKQCRERWYNHLNPGINKEAWTQEEEITLIHAHRMYGNKWAELTKFLPGRTDNAIKNHWNSSVKKKINLYMSSGLLTHVSCLPLNEYSAHCNSSPAMTQQNSEDSGCFVVREVENSSGCSQSSLTKVSCSQVHNTNVALGCDLQVNADVDNNEAHDSQSSVGHEACYTSAEAVASVMPDVHYHVSSSNFDPDQHLQEEFAQGLNLHMSIDEMPSAPNFADNQTICSTENHERSLEPYDVAMEMPLPMLPSDSGAEQKLHFMSEADFNSPNCLKSELWQDISLQSLLSGPDAVETDSFSRSNHQSDAHSSKQDTNFLAPPYLLQTSNYSSEMEAAYDQSRRMSAPPSLICSNVMADAPSDNRQEPKEMLLSQAEMVTQSSSSSGDAEMFASPGSSNGRHVPSSTMESIPECVDQQVTNVEEPEAIIGKEPSLTQSATAPDEKQDEGALFYEPPRFPSLDVPFVCCDLITSGDLQEYSPLGIRQLMRSTINVCTPMRLWGSPTHDESPDVLLKSAAKSFICTPSILKKRNRDLLSPIPDKRMEKKFGIDKDRGGSDTSSTGIQTCCINATKDDALITRSVLRIGRSASSKPLEKKLEFSDENKEILGYTIELANDGQSAGNDEHMDEQARGERRSATNAATTYDDLPGNSQAAGILIEHSGDDLVSPDYGKNAMNQKLNKNMESLSVCREGMCAKSKPAELIVEKSSPCINADYEYVNILADTPGIKRGLESPSAWKSPWFVDMQFQGSYFVSPADRTYDALGLVKQINVQTAAALAEAREVLANGGQCDNISSDKENMENPDAKMEPGATKLQTKIMAEGKVLDFNECTTPVRSSDKKAGSSLGRSLGSPIPSSHLLRSFR</sequence>
<dbReference type="GO" id="GO:0000978">
    <property type="term" value="F:RNA polymerase II cis-regulatory region sequence-specific DNA binding"/>
    <property type="evidence" value="ECO:0007669"/>
    <property type="project" value="TreeGrafter"/>
</dbReference>
<evidence type="ECO:0000256" key="2">
    <source>
        <dbReference type="ARBA" id="ARBA00022737"/>
    </source>
</evidence>
<dbReference type="FunFam" id="1.10.10.60:FF:000010">
    <property type="entry name" value="Transcriptional activator Myb isoform A"/>
    <property type="match status" value="1"/>
</dbReference>
<accession>A0A6G1DXK6</accession>
<evidence type="ECO:0000259" key="8">
    <source>
        <dbReference type="PROSITE" id="PS50090"/>
    </source>
</evidence>
<evidence type="ECO:0000256" key="1">
    <source>
        <dbReference type="ARBA" id="ARBA00004123"/>
    </source>
</evidence>
<feature type="domain" description="Myb-like" evidence="8">
    <location>
        <begin position="102"/>
        <end position="153"/>
    </location>
</feature>
<comment type="caution">
    <text evidence="10">The sequence shown here is derived from an EMBL/GenBank/DDBJ whole genome shotgun (WGS) entry which is preliminary data.</text>
</comment>
<feature type="region of interest" description="Disordered" evidence="7">
    <location>
        <begin position="927"/>
        <end position="946"/>
    </location>
</feature>
<dbReference type="EMBL" id="SPHZ02000005">
    <property type="protein sequence ID" value="KAF0917338.1"/>
    <property type="molecule type" value="Genomic_DNA"/>
</dbReference>
<feature type="region of interest" description="Disordered" evidence="7">
    <location>
        <begin position="431"/>
        <end position="457"/>
    </location>
</feature>
<dbReference type="Pfam" id="PF00249">
    <property type="entry name" value="Myb_DNA-binding"/>
    <property type="match status" value="3"/>
</dbReference>
<gene>
    <name evidence="10" type="ORF">E2562_017512</name>
</gene>
<evidence type="ECO:0000313" key="10">
    <source>
        <dbReference type="EMBL" id="KAF0917338.1"/>
    </source>
</evidence>
<feature type="region of interest" description="Disordered" evidence="7">
    <location>
        <begin position="1"/>
        <end position="63"/>
    </location>
</feature>
<evidence type="ECO:0000256" key="7">
    <source>
        <dbReference type="SAM" id="MobiDB-lite"/>
    </source>
</evidence>
<feature type="region of interest" description="Disordered" evidence="7">
    <location>
        <begin position="563"/>
        <end position="583"/>
    </location>
</feature>
<dbReference type="SMART" id="SM00717">
    <property type="entry name" value="SANT"/>
    <property type="match status" value="3"/>
</dbReference>
<dbReference type="InterPro" id="IPR009057">
    <property type="entry name" value="Homeodomain-like_sf"/>
</dbReference>
<dbReference type="InterPro" id="IPR001005">
    <property type="entry name" value="SANT/Myb"/>
</dbReference>
<dbReference type="PROSITE" id="PS50090">
    <property type="entry name" value="MYB_LIKE"/>
    <property type="match status" value="3"/>
</dbReference>